<dbReference type="HOGENOM" id="CLU_006586_10_6_1"/>
<dbReference type="GO" id="GO:0016787">
    <property type="term" value="F:hydrolase activity"/>
    <property type="evidence" value="ECO:0007669"/>
    <property type="project" value="UniProtKB-KW"/>
</dbReference>
<evidence type="ECO:0000256" key="2">
    <source>
        <dbReference type="ARBA" id="ARBA00022801"/>
    </source>
</evidence>
<feature type="domain" description="Carboxylesterase type B" evidence="4">
    <location>
        <begin position="29"/>
        <end position="493"/>
    </location>
</feature>
<proteinExistence type="inferred from homology"/>
<organism evidence="5 6">
    <name type="scientific">Sphaerulina musiva (strain SO2202)</name>
    <name type="common">Poplar stem canker fungus</name>
    <name type="synonym">Septoria musiva</name>
    <dbReference type="NCBI Taxonomy" id="692275"/>
    <lineage>
        <taxon>Eukaryota</taxon>
        <taxon>Fungi</taxon>
        <taxon>Dikarya</taxon>
        <taxon>Ascomycota</taxon>
        <taxon>Pezizomycotina</taxon>
        <taxon>Dothideomycetes</taxon>
        <taxon>Dothideomycetidae</taxon>
        <taxon>Mycosphaerellales</taxon>
        <taxon>Mycosphaerellaceae</taxon>
        <taxon>Sphaerulina</taxon>
    </lineage>
</organism>
<sequence length="506" mass="55802">MVIPSALAPDIGLAGEVVSLLQALPLTQAVLQQSEDCLFINIARPQDQTLRDLPVVLWIHGGGFETGSGASLLGEAAVPGVFYQGNRLVQESIEMGQPIIFTSINYRLAHFGFSASQEMADEGLLNLGIEDQRVAMRWIQQNIRAFGGDPTKVTIMGESAGSWSVSTHLVANNGDHEGLFRGAVGISGGPLKVDPPSRQQPMFDDMAQYVGCGDAADKIACLREAPYELLYAHMNTVNNFLLGFRSLASAWTVRPDGHFIADSPDQLVAAGKIANVPIMYGDMRDEGTLFSLTNQLNITTTELVKDYFKTYWWPNMTEAQLDRLMEEYPEDPTQGSPFGTGLLYAIPSQYKRLAAINGDYSFESQRRQLLAKHTAPKWNYQVEASLPLSDLGSTVLGDLVGGGGLGLTDIPVLGSFHAFDVFFNWFGTLPPELSLNSRHMMGVLVSFIHNLDPNQHGQEDLPEWPQWDAEHLATIRFSETEVDIIRDDYRNASIAFLNEMRDSMRL</sequence>
<dbReference type="InterPro" id="IPR002018">
    <property type="entry name" value="CarbesteraseB"/>
</dbReference>
<evidence type="ECO:0000256" key="3">
    <source>
        <dbReference type="RuleBase" id="RU361235"/>
    </source>
</evidence>
<dbReference type="eggNOG" id="KOG4389">
    <property type="taxonomic scope" value="Eukaryota"/>
</dbReference>
<dbReference type="SUPFAM" id="SSF53474">
    <property type="entry name" value="alpha/beta-Hydrolases"/>
    <property type="match status" value="1"/>
</dbReference>
<evidence type="ECO:0000313" key="5">
    <source>
        <dbReference type="EMBL" id="EMF15637.1"/>
    </source>
</evidence>
<accession>M3B727</accession>
<dbReference type="EC" id="3.1.1.-" evidence="3"/>
<dbReference type="Pfam" id="PF00135">
    <property type="entry name" value="COesterase"/>
    <property type="match status" value="1"/>
</dbReference>
<dbReference type="Gene3D" id="3.40.50.1820">
    <property type="entry name" value="alpha/beta hydrolase"/>
    <property type="match status" value="1"/>
</dbReference>
<dbReference type="OMA" id="GDMRDEG"/>
<dbReference type="RefSeq" id="XP_016763758.1">
    <property type="nucleotide sequence ID" value="XM_016909535.1"/>
</dbReference>
<dbReference type="ESTHER" id="sphms-m3b727">
    <property type="family name" value="Fungal_carboxylesterase_lipase"/>
</dbReference>
<dbReference type="GeneID" id="27906672"/>
<dbReference type="AlphaFoldDB" id="M3B727"/>
<dbReference type="InterPro" id="IPR050309">
    <property type="entry name" value="Type-B_Carboxylest/Lipase"/>
</dbReference>
<dbReference type="InterPro" id="IPR019826">
    <property type="entry name" value="Carboxylesterase_B_AS"/>
</dbReference>
<reference evidence="5 6" key="1">
    <citation type="journal article" date="2012" name="PLoS Pathog.">
        <title>Diverse lifestyles and strategies of plant pathogenesis encoded in the genomes of eighteen Dothideomycetes fungi.</title>
        <authorList>
            <person name="Ohm R.A."/>
            <person name="Feau N."/>
            <person name="Henrissat B."/>
            <person name="Schoch C.L."/>
            <person name="Horwitz B.A."/>
            <person name="Barry K.W."/>
            <person name="Condon B.J."/>
            <person name="Copeland A.C."/>
            <person name="Dhillon B."/>
            <person name="Glaser F."/>
            <person name="Hesse C.N."/>
            <person name="Kosti I."/>
            <person name="LaButti K."/>
            <person name="Lindquist E.A."/>
            <person name="Lucas S."/>
            <person name="Salamov A.A."/>
            <person name="Bradshaw R.E."/>
            <person name="Ciuffetti L."/>
            <person name="Hamelin R.C."/>
            <person name="Kema G.H.J."/>
            <person name="Lawrence C."/>
            <person name="Scott J.A."/>
            <person name="Spatafora J.W."/>
            <person name="Turgeon B.G."/>
            <person name="de Wit P.J.G.M."/>
            <person name="Zhong S."/>
            <person name="Goodwin S.B."/>
            <person name="Grigoriev I.V."/>
        </authorList>
    </citation>
    <scope>NUCLEOTIDE SEQUENCE [LARGE SCALE GENOMIC DNA]</scope>
    <source>
        <strain evidence="5 6">SO2202</strain>
    </source>
</reference>
<dbReference type="PANTHER" id="PTHR11559">
    <property type="entry name" value="CARBOXYLESTERASE"/>
    <property type="match status" value="1"/>
</dbReference>
<evidence type="ECO:0000256" key="1">
    <source>
        <dbReference type="ARBA" id="ARBA00005964"/>
    </source>
</evidence>
<dbReference type="EMBL" id="KB456261">
    <property type="protein sequence ID" value="EMF15637.1"/>
    <property type="molecule type" value="Genomic_DNA"/>
</dbReference>
<comment type="similarity">
    <text evidence="1 3">Belongs to the type-B carboxylesterase/lipase family.</text>
</comment>
<protein>
    <recommendedName>
        <fullName evidence="3">Carboxylic ester hydrolase</fullName>
        <ecNumber evidence="3">3.1.1.-</ecNumber>
    </recommendedName>
</protein>
<dbReference type="PROSITE" id="PS00122">
    <property type="entry name" value="CARBOXYLESTERASE_B_1"/>
    <property type="match status" value="1"/>
</dbReference>
<dbReference type="Proteomes" id="UP000016931">
    <property type="component" value="Unassembled WGS sequence"/>
</dbReference>
<dbReference type="InterPro" id="IPR029058">
    <property type="entry name" value="AB_hydrolase_fold"/>
</dbReference>
<evidence type="ECO:0000313" key="6">
    <source>
        <dbReference type="Proteomes" id="UP000016931"/>
    </source>
</evidence>
<evidence type="ECO:0000259" key="4">
    <source>
        <dbReference type="Pfam" id="PF00135"/>
    </source>
</evidence>
<gene>
    <name evidence="5" type="ORF">SEPMUDRAFT_60689</name>
</gene>
<dbReference type="OrthoDB" id="3200163at2759"/>
<name>M3B727_SPHMS</name>
<keyword evidence="6" id="KW-1185">Reference proteome</keyword>
<dbReference type="STRING" id="692275.M3B727"/>
<keyword evidence="2 3" id="KW-0378">Hydrolase</keyword>